<evidence type="ECO:0000256" key="4">
    <source>
        <dbReference type="PROSITE-ProRule" id="PRU00284"/>
    </source>
</evidence>
<comment type="subcellular location">
    <subcellularLocation>
        <location evidence="1">Membrane</location>
    </subcellularLocation>
</comment>
<dbReference type="SUPFAM" id="SSF58104">
    <property type="entry name" value="Methyl-accepting chemotaxis protein (MCP) signaling domain"/>
    <property type="match status" value="1"/>
</dbReference>
<evidence type="ECO:0000256" key="3">
    <source>
        <dbReference type="ARBA" id="ARBA00029447"/>
    </source>
</evidence>
<dbReference type="Gene3D" id="1.10.287.950">
    <property type="entry name" value="Methyl-accepting chemotaxis protein"/>
    <property type="match status" value="1"/>
</dbReference>
<dbReference type="PRINTS" id="PR00260">
    <property type="entry name" value="CHEMTRNSDUCR"/>
</dbReference>
<dbReference type="InterPro" id="IPR004090">
    <property type="entry name" value="Chemotax_Me-accpt_rcpt"/>
</dbReference>
<dbReference type="RefSeq" id="WP_133155368.1">
    <property type="nucleotide sequence ID" value="NZ_CP037867.1"/>
</dbReference>
<feature type="domain" description="HAMP" evidence="6">
    <location>
        <begin position="212"/>
        <end position="264"/>
    </location>
</feature>
<reference evidence="7 8" key="1">
    <citation type="submission" date="2019-03" db="EMBL/GenBank/DDBJ databases">
        <authorList>
            <person name="Sebastian G."/>
            <person name="Baumann P."/>
            <person name="Ruckert C."/>
            <person name="Kalinowski J."/>
            <person name="Nebel B."/>
            <person name="Takors R."/>
            <person name="Blombach B."/>
        </authorList>
    </citation>
    <scope>NUCLEOTIDE SEQUENCE [LARGE SCALE GENOMIC DNA]</scope>
    <source>
        <strain evidence="7 8">DSM 1084</strain>
    </source>
</reference>
<dbReference type="PROSITE" id="PS50111">
    <property type="entry name" value="CHEMOTAXIS_TRANSDUC_2"/>
    <property type="match status" value="1"/>
</dbReference>
<accession>A0A4P6WXQ6</accession>
<dbReference type="FunFam" id="1.10.287.950:FF:000001">
    <property type="entry name" value="Methyl-accepting chemotaxis sensory transducer"/>
    <property type="match status" value="1"/>
</dbReference>
<dbReference type="CDD" id="cd11386">
    <property type="entry name" value="MCP_signal"/>
    <property type="match status" value="1"/>
</dbReference>
<dbReference type="GO" id="GO:0004888">
    <property type="term" value="F:transmembrane signaling receptor activity"/>
    <property type="evidence" value="ECO:0007669"/>
    <property type="project" value="InterPro"/>
</dbReference>
<sequence>MWGVSRFRIGARLAAGFGLMLLLIAGLVASSLLSLRLIGQENSQLIEREMVKVAAVSVIDTATRANGLNTAELLLVEPSQIPVVQARIDANRKAIDEALLTLDRLVERPEGKAALAELRSSRAAYVASFVKVGPLAKEGRIEEAQQLLRSETLPALARLQQPIDTLRALQDRLAQEHGQAVGRSIGGAQLLQIGLGVAALVLGLLASVVLARSIVRPLREGVAVAGRIASGDLTKDVPVQGRDEVAELLQSLGVMQDGLRSLVGQVHRGVDHVGSASAQIASANKDLSARTEAQASALEQSAASMEQLSSAIALNADSAQAARTLSTDASQAAEAGGETVASVVRTMRSIEDASRRIAEIIGVIDGIAFQTNILALNAAVEAARAGEQGRGFAVVASEVRALAGRSADAARQIKQLIEASVEQVGSGAALADQAGAAMTGVVASIRRVNQLVVDIASAMQEQSTGVTQMGEAITQLDQATQQNAALVEETAAASQSLDDQARELVASVAAFQIDRRALQAA</sequence>
<comment type="similarity">
    <text evidence="3">Belongs to the methyl-accepting chemotaxis (MCP) protein family.</text>
</comment>
<gene>
    <name evidence="7" type="primary">trg1</name>
    <name evidence="7" type="ORF">HPF_00145</name>
</gene>
<dbReference type="PROSITE" id="PS50885">
    <property type="entry name" value="HAMP"/>
    <property type="match status" value="1"/>
</dbReference>
<dbReference type="InterPro" id="IPR003660">
    <property type="entry name" value="HAMP_dom"/>
</dbReference>
<evidence type="ECO:0000313" key="8">
    <source>
        <dbReference type="Proteomes" id="UP000293912"/>
    </source>
</evidence>
<dbReference type="KEGG" id="hpse:HPF_00145"/>
<dbReference type="CDD" id="cd06225">
    <property type="entry name" value="HAMP"/>
    <property type="match status" value="1"/>
</dbReference>
<dbReference type="PANTHER" id="PTHR43531:SF14">
    <property type="entry name" value="METHYL-ACCEPTING CHEMOTAXIS PROTEIN I-RELATED"/>
    <property type="match status" value="1"/>
</dbReference>
<dbReference type="Proteomes" id="UP000293912">
    <property type="component" value="Chromosome"/>
</dbReference>
<dbReference type="SMART" id="SM00283">
    <property type="entry name" value="MA"/>
    <property type="match status" value="1"/>
</dbReference>
<proteinExistence type="inferred from homology"/>
<dbReference type="EMBL" id="CP037867">
    <property type="protein sequence ID" value="QBM26064.1"/>
    <property type="molecule type" value="Genomic_DNA"/>
</dbReference>
<feature type="domain" description="Methyl-accepting transducer" evidence="5">
    <location>
        <begin position="269"/>
        <end position="498"/>
    </location>
</feature>
<dbReference type="PANTHER" id="PTHR43531">
    <property type="entry name" value="PROTEIN ICFG"/>
    <property type="match status" value="1"/>
</dbReference>
<keyword evidence="4" id="KW-0807">Transducer</keyword>
<protein>
    <submittedName>
        <fullName evidence="7">Methyl-accepting chemotaxis protein III</fullName>
    </submittedName>
</protein>
<evidence type="ECO:0000256" key="1">
    <source>
        <dbReference type="ARBA" id="ARBA00004370"/>
    </source>
</evidence>
<evidence type="ECO:0000259" key="6">
    <source>
        <dbReference type="PROSITE" id="PS50885"/>
    </source>
</evidence>
<evidence type="ECO:0000256" key="2">
    <source>
        <dbReference type="ARBA" id="ARBA00022481"/>
    </source>
</evidence>
<organism evidence="7 8">
    <name type="scientific">Hydrogenophaga pseudoflava</name>
    <name type="common">Pseudomonas carboxydoflava</name>
    <dbReference type="NCBI Taxonomy" id="47421"/>
    <lineage>
        <taxon>Bacteria</taxon>
        <taxon>Pseudomonadati</taxon>
        <taxon>Pseudomonadota</taxon>
        <taxon>Betaproteobacteria</taxon>
        <taxon>Burkholderiales</taxon>
        <taxon>Comamonadaceae</taxon>
        <taxon>Hydrogenophaga</taxon>
    </lineage>
</organism>
<name>A0A4P6WXQ6_HYDPS</name>
<dbReference type="InterPro" id="IPR051310">
    <property type="entry name" value="MCP_chemotaxis"/>
</dbReference>
<dbReference type="Pfam" id="PF00672">
    <property type="entry name" value="HAMP"/>
    <property type="match status" value="1"/>
</dbReference>
<dbReference type="InterPro" id="IPR047347">
    <property type="entry name" value="YvaQ-like_sensor"/>
</dbReference>
<dbReference type="GO" id="GO:0005886">
    <property type="term" value="C:plasma membrane"/>
    <property type="evidence" value="ECO:0007669"/>
    <property type="project" value="TreeGrafter"/>
</dbReference>
<dbReference type="AlphaFoldDB" id="A0A4P6WXQ6"/>
<evidence type="ECO:0000259" key="5">
    <source>
        <dbReference type="PROSITE" id="PS50111"/>
    </source>
</evidence>
<keyword evidence="8" id="KW-1185">Reference proteome</keyword>
<dbReference type="InterPro" id="IPR024478">
    <property type="entry name" value="HlyB_4HB_MCP"/>
</dbReference>
<dbReference type="InterPro" id="IPR004089">
    <property type="entry name" value="MCPsignal_dom"/>
</dbReference>
<dbReference type="Pfam" id="PF12729">
    <property type="entry name" value="4HB_MCP_1"/>
    <property type="match status" value="1"/>
</dbReference>
<dbReference type="GO" id="GO:0007165">
    <property type="term" value="P:signal transduction"/>
    <property type="evidence" value="ECO:0007669"/>
    <property type="project" value="UniProtKB-KW"/>
</dbReference>
<evidence type="ECO:0000313" key="7">
    <source>
        <dbReference type="EMBL" id="QBM26064.1"/>
    </source>
</evidence>
<dbReference type="CDD" id="cd19411">
    <property type="entry name" value="MCP2201-like_sensor"/>
    <property type="match status" value="1"/>
</dbReference>
<keyword evidence="2" id="KW-0488">Methylation</keyword>
<dbReference type="Pfam" id="PF00015">
    <property type="entry name" value="MCPsignal"/>
    <property type="match status" value="1"/>
</dbReference>
<dbReference type="SMART" id="SM00304">
    <property type="entry name" value="HAMP"/>
    <property type="match status" value="1"/>
</dbReference>
<dbReference type="GO" id="GO:0006935">
    <property type="term" value="P:chemotaxis"/>
    <property type="evidence" value="ECO:0007669"/>
    <property type="project" value="InterPro"/>
</dbReference>